<evidence type="ECO:0008006" key="2">
    <source>
        <dbReference type="Google" id="ProtNLM"/>
    </source>
</evidence>
<feature type="non-terminal residue" evidence="1">
    <location>
        <position position="1"/>
    </location>
</feature>
<organism evidence="1">
    <name type="scientific">marine metagenome</name>
    <dbReference type="NCBI Taxonomy" id="408172"/>
    <lineage>
        <taxon>unclassified sequences</taxon>
        <taxon>metagenomes</taxon>
        <taxon>ecological metagenomes</taxon>
    </lineage>
</organism>
<dbReference type="EMBL" id="UINC01185036">
    <property type="protein sequence ID" value="SVD96544.1"/>
    <property type="molecule type" value="Genomic_DNA"/>
</dbReference>
<reference evidence="1" key="1">
    <citation type="submission" date="2018-05" db="EMBL/GenBank/DDBJ databases">
        <authorList>
            <person name="Lanie J.A."/>
            <person name="Ng W.-L."/>
            <person name="Kazmierczak K.M."/>
            <person name="Andrzejewski T.M."/>
            <person name="Davidsen T.M."/>
            <person name="Wayne K.J."/>
            <person name="Tettelin H."/>
            <person name="Glass J.I."/>
            <person name="Rusch D."/>
            <person name="Podicherti R."/>
            <person name="Tsui H.-C.T."/>
            <person name="Winkler M.E."/>
        </authorList>
    </citation>
    <scope>NUCLEOTIDE SEQUENCE</scope>
</reference>
<accession>A0A382ZM41</accession>
<dbReference type="InterPro" id="IPR029044">
    <property type="entry name" value="Nucleotide-diphossugar_trans"/>
</dbReference>
<protein>
    <recommendedName>
        <fullName evidence="2">Nucleotidyl transferase domain-containing protein</fullName>
    </recommendedName>
</protein>
<name>A0A382ZM41_9ZZZZ</name>
<dbReference type="SUPFAM" id="SSF53448">
    <property type="entry name" value="Nucleotide-diphospho-sugar transferases"/>
    <property type="match status" value="1"/>
</dbReference>
<gene>
    <name evidence="1" type="ORF">METZ01_LOCUS449398</name>
</gene>
<proteinExistence type="predicted"/>
<evidence type="ECO:0000313" key="1">
    <source>
        <dbReference type="EMBL" id="SVD96544.1"/>
    </source>
</evidence>
<dbReference type="AlphaFoldDB" id="A0A382ZM41"/>
<sequence>NTSWLGSQIQDFVTQLDLLELRISCVHEGEIPLGTGGGIFNALNHLQDEPFWVINADIITSYPFAPIILTENSLAHLVLVSNPDHNEGGDFGLDGDQVLSESSQMHTFSGISCLSPDIFQGVNQSIFSLAPLLRKFIGLGLVKGELFLGKWLDVGTIERLNKADG</sequence>
<dbReference type="Gene3D" id="3.90.550.10">
    <property type="entry name" value="Spore Coat Polysaccharide Biosynthesis Protein SpsA, Chain A"/>
    <property type="match status" value="1"/>
</dbReference>